<dbReference type="PROSITE" id="PS51736">
    <property type="entry name" value="RECOMBINASES_3"/>
    <property type="match status" value="1"/>
</dbReference>
<dbReference type="EMBL" id="VUMV01000004">
    <property type="protein sequence ID" value="MST82008.1"/>
    <property type="molecule type" value="Genomic_DNA"/>
</dbReference>
<accession>A0A7X2P849</accession>
<evidence type="ECO:0000259" key="1">
    <source>
        <dbReference type="PROSITE" id="PS51736"/>
    </source>
</evidence>
<feature type="domain" description="Recombinase" evidence="2">
    <location>
        <begin position="156"/>
        <end position="260"/>
    </location>
</feature>
<dbReference type="InterPro" id="IPR038109">
    <property type="entry name" value="DNA_bind_recomb_sf"/>
</dbReference>
<organism evidence="3 4">
    <name type="scientific">Bilifractor porci</name>
    <dbReference type="NCBI Taxonomy" id="2606636"/>
    <lineage>
        <taxon>Bacteria</taxon>
        <taxon>Bacillati</taxon>
        <taxon>Bacillota</taxon>
        <taxon>Clostridia</taxon>
        <taxon>Lachnospirales</taxon>
        <taxon>Lachnospiraceae</taxon>
        <taxon>Bilifractor</taxon>
    </lineage>
</organism>
<dbReference type="PANTHER" id="PTHR30461:SF23">
    <property type="entry name" value="DNA RECOMBINASE-RELATED"/>
    <property type="match status" value="1"/>
</dbReference>
<reference evidence="3 4" key="1">
    <citation type="submission" date="2019-08" db="EMBL/GenBank/DDBJ databases">
        <title>In-depth cultivation of the pig gut microbiome towards novel bacterial diversity and tailored functional studies.</title>
        <authorList>
            <person name="Wylensek D."/>
            <person name="Hitch T.C.A."/>
            <person name="Clavel T."/>
        </authorList>
    </citation>
    <scope>NUCLEOTIDE SEQUENCE [LARGE SCALE GENOMIC DNA]</scope>
    <source>
        <strain evidence="3 4">Oil+RF-744-WCA-WT-13</strain>
    </source>
</reference>
<dbReference type="Pfam" id="PF13408">
    <property type="entry name" value="Zn_ribbon_recom"/>
    <property type="match status" value="1"/>
</dbReference>
<dbReference type="Pfam" id="PF00239">
    <property type="entry name" value="Resolvase"/>
    <property type="match status" value="1"/>
</dbReference>
<gene>
    <name evidence="3" type="ORF">FYJ60_06735</name>
</gene>
<dbReference type="SUPFAM" id="SSF53041">
    <property type="entry name" value="Resolvase-like"/>
    <property type="match status" value="1"/>
</dbReference>
<proteinExistence type="predicted"/>
<feature type="domain" description="Resolvase/invertase-type recombinase catalytic" evidence="1">
    <location>
        <begin position="2"/>
        <end position="148"/>
    </location>
</feature>
<comment type="caution">
    <text evidence="3">The sequence shown here is derived from an EMBL/GenBank/DDBJ whole genome shotgun (WGS) entry which is preliminary data.</text>
</comment>
<dbReference type="Gene3D" id="3.40.50.1390">
    <property type="entry name" value="Resolvase, N-terminal catalytic domain"/>
    <property type="match status" value="1"/>
</dbReference>
<evidence type="ECO:0000313" key="4">
    <source>
        <dbReference type="Proteomes" id="UP000466864"/>
    </source>
</evidence>
<dbReference type="GO" id="GO:0003677">
    <property type="term" value="F:DNA binding"/>
    <property type="evidence" value="ECO:0007669"/>
    <property type="project" value="InterPro"/>
</dbReference>
<dbReference type="SMART" id="SM00857">
    <property type="entry name" value="Resolvase"/>
    <property type="match status" value="1"/>
</dbReference>
<evidence type="ECO:0000313" key="3">
    <source>
        <dbReference type="EMBL" id="MST82008.1"/>
    </source>
</evidence>
<dbReference type="CDD" id="cd00338">
    <property type="entry name" value="Ser_Recombinase"/>
    <property type="match status" value="1"/>
</dbReference>
<protein>
    <submittedName>
        <fullName evidence="3">Recombinase family protein</fullName>
    </submittedName>
</protein>
<evidence type="ECO:0000259" key="2">
    <source>
        <dbReference type="PROSITE" id="PS51737"/>
    </source>
</evidence>
<dbReference type="InterPro" id="IPR036162">
    <property type="entry name" value="Resolvase-like_N_sf"/>
</dbReference>
<dbReference type="RefSeq" id="WP_154457924.1">
    <property type="nucleotide sequence ID" value="NZ_VUMV01000004.1"/>
</dbReference>
<dbReference type="InterPro" id="IPR050639">
    <property type="entry name" value="SSR_resolvase"/>
</dbReference>
<sequence>MTGVIYARYSEGPHQTDQSIEGQVADCKAYAARNGIEILGVYADRHISGKSAATRPEFQRLIEDAQAGRFECVVVWKIDRFGRNREDIALYKLKLKRAGVKLFYAAESVPEGPEGIILESVLEGIAEYYSEDLRQKVIRGRRETLKKGILAGEVLPIGYKRDENRHVIIDEEKAPLVREVFRKYAAGDGLKSCVAYLNDHHVTGARGAKMSTGVVGRMLRNRRYLGIFDECGVELRFDPIIDPQTFEEAQKMHKTSRNRNINASGKAKEAYLLSCRCFCGYCRTMIVADCGTGKMGKVYRYYACPKHKRGGDPCELKPIPRDVLEDLVVSATVEDMLTDETIKALTDEVMDIQTEGAKESPAVPLRAALDGNKKKQANLVRAIELGNAPDILVSRLQELTDEAAELEQKIRQAEYERPTIPRDVIEGWLRSFKNGDKKDPEFRKRLIETFVARVDVYNDKAVIYYNITEKKPKNKAASGVRIRPVTWSI</sequence>
<dbReference type="AlphaFoldDB" id="A0A7X2P849"/>
<dbReference type="InterPro" id="IPR006119">
    <property type="entry name" value="Resolv_N"/>
</dbReference>
<name>A0A7X2P849_9FIRM</name>
<dbReference type="InterPro" id="IPR025827">
    <property type="entry name" value="Zn_ribbon_recom_dom"/>
</dbReference>
<dbReference type="InterPro" id="IPR011109">
    <property type="entry name" value="DNA_bind_recombinase_dom"/>
</dbReference>
<dbReference type="GO" id="GO:0000150">
    <property type="term" value="F:DNA strand exchange activity"/>
    <property type="evidence" value="ECO:0007669"/>
    <property type="project" value="InterPro"/>
</dbReference>
<dbReference type="PANTHER" id="PTHR30461">
    <property type="entry name" value="DNA-INVERTASE FROM LAMBDOID PROPHAGE"/>
    <property type="match status" value="1"/>
</dbReference>
<dbReference type="Proteomes" id="UP000466864">
    <property type="component" value="Unassembled WGS sequence"/>
</dbReference>
<dbReference type="Gene3D" id="3.90.1750.20">
    <property type="entry name" value="Putative Large Serine Recombinase, Chain B, Domain 2"/>
    <property type="match status" value="1"/>
</dbReference>
<dbReference type="PROSITE" id="PS51737">
    <property type="entry name" value="RECOMBINASE_DNA_BIND"/>
    <property type="match status" value="1"/>
</dbReference>
<dbReference type="Pfam" id="PF07508">
    <property type="entry name" value="Recombinase"/>
    <property type="match status" value="1"/>
</dbReference>
<keyword evidence="4" id="KW-1185">Reference proteome</keyword>